<dbReference type="PANTHER" id="PTHR33121">
    <property type="entry name" value="CYCLIC DI-GMP PHOSPHODIESTERASE PDEF"/>
    <property type="match status" value="1"/>
</dbReference>
<accession>A0ABY9FYF4</accession>
<dbReference type="RefSeq" id="WP_305389985.1">
    <property type="nucleotide sequence ID" value="NZ_CP117450.1"/>
</dbReference>
<dbReference type="Pfam" id="PF00563">
    <property type="entry name" value="EAL"/>
    <property type="match status" value="1"/>
</dbReference>
<feature type="domain" description="EAL" evidence="1">
    <location>
        <begin position="153"/>
        <end position="406"/>
    </location>
</feature>
<dbReference type="EMBL" id="CP117450">
    <property type="protein sequence ID" value="WLH08339.1"/>
    <property type="molecule type" value="Genomic_DNA"/>
</dbReference>
<dbReference type="SMART" id="SM00052">
    <property type="entry name" value="EAL"/>
    <property type="match status" value="1"/>
</dbReference>
<proteinExistence type="predicted"/>
<dbReference type="PANTHER" id="PTHR33121:SF23">
    <property type="entry name" value="CYCLIC DI-GMP PHOSPHODIESTERASE PDEB"/>
    <property type="match status" value="1"/>
</dbReference>
<dbReference type="SUPFAM" id="SSF141868">
    <property type="entry name" value="EAL domain-like"/>
    <property type="match status" value="1"/>
</dbReference>
<dbReference type="Proteomes" id="UP001236748">
    <property type="component" value="Chromosome"/>
</dbReference>
<evidence type="ECO:0000313" key="3">
    <source>
        <dbReference type="Proteomes" id="UP001236748"/>
    </source>
</evidence>
<dbReference type="InterPro" id="IPR050706">
    <property type="entry name" value="Cyclic-di-GMP_PDE-like"/>
</dbReference>
<gene>
    <name evidence="2" type="ORF">PSH67_06685</name>
</gene>
<reference evidence="2 3" key="1">
    <citation type="submission" date="2023-02" db="EMBL/GenBank/DDBJ databases">
        <title>Evolution of Hrp T3SS in non-pathogenic Pseudomonas fluorescens.</title>
        <authorList>
            <person name="Liao K."/>
            <person name="Wei H."/>
            <person name="Gu Y."/>
        </authorList>
    </citation>
    <scope>NUCLEOTIDE SEQUENCE [LARGE SCALE GENOMIC DNA]</scope>
    <source>
        <strain evidence="2 3">FP2043</strain>
    </source>
</reference>
<sequence length="413" mass="46037">MISSKGGNMYESPVSSSSHTTCAILVEIKNYHELNEVFGPKFSDLLRNSVISRLLKLGVFPGVTAYSEGTFIIRTSGSLIDSDESPLELKKLIELIHAQIECEPVTGSEGRAYLKLLVKEYPLKNKTLIEPYTSSDTSILSHSNRKISSSQIDILAASSILDELRSGNLILAFQPVVLISSPQDNIVLYNEALLRRYSPQTQDICSWPNSIEALERTGLISRLDFSVIWSIISLLKSHPTQYLGCNVSASTISPDHYWNSIIEYLDKNRNIAKRLTIEITETSNFYDLDKSLKIISDLRECGVGIAIDDFGAGNTSIHYLAKIRPDIIKIDRSILLRSRDPHYSPDLLRHFTKVCHDYTPCVVIEGIENTEELAAARYAGGQCIQGFLIQRPDIEPAWLNSNQAVVSDILSTV</sequence>
<keyword evidence="3" id="KW-1185">Reference proteome</keyword>
<dbReference type="InterPro" id="IPR035919">
    <property type="entry name" value="EAL_sf"/>
</dbReference>
<dbReference type="PROSITE" id="PS50883">
    <property type="entry name" value="EAL"/>
    <property type="match status" value="1"/>
</dbReference>
<dbReference type="Gene3D" id="3.20.20.450">
    <property type="entry name" value="EAL domain"/>
    <property type="match status" value="1"/>
</dbReference>
<organism evidence="2 3">
    <name type="scientific">Pseudomonas lurida</name>
    <dbReference type="NCBI Taxonomy" id="244566"/>
    <lineage>
        <taxon>Bacteria</taxon>
        <taxon>Pseudomonadati</taxon>
        <taxon>Pseudomonadota</taxon>
        <taxon>Gammaproteobacteria</taxon>
        <taxon>Pseudomonadales</taxon>
        <taxon>Pseudomonadaceae</taxon>
        <taxon>Pseudomonas</taxon>
    </lineage>
</organism>
<dbReference type="CDD" id="cd01948">
    <property type="entry name" value="EAL"/>
    <property type="match status" value="1"/>
</dbReference>
<name>A0ABY9FYF4_9PSED</name>
<dbReference type="InterPro" id="IPR001633">
    <property type="entry name" value="EAL_dom"/>
</dbReference>
<evidence type="ECO:0000259" key="1">
    <source>
        <dbReference type="PROSITE" id="PS50883"/>
    </source>
</evidence>
<evidence type="ECO:0000313" key="2">
    <source>
        <dbReference type="EMBL" id="WLH08339.1"/>
    </source>
</evidence>
<protein>
    <submittedName>
        <fullName evidence="2">EAL domain-containing protein</fullName>
    </submittedName>
</protein>